<dbReference type="SUPFAM" id="SSF55811">
    <property type="entry name" value="Nudix"/>
    <property type="match status" value="1"/>
</dbReference>
<name>A0AAN9VS25_9ORTH</name>
<dbReference type="FunFam" id="3.90.79.10:FF:000021">
    <property type="entry name" value="ADP-ribose pyrophosphatase, mitochondrial isoform X1"/>
    <property type="match status" value="1"/>
</dbReference>
<sequence length="286" mass="32181">MSKKILIAMVHVKCRSLHYPRVGNIIRLQFPDNLVPWNSEWPDYKPKDFTASFVLGKPWADQDVSEPNFCPKWNSIDGNINRQSFMGEYRVKDKRPLNPVGRTGLCGRGVLGRWGPNHAADPIVTRWKRISQGAMVIHPKSKKNILQFVAIQRRDSGEWALPGGMVDPGEVVSATLKREFLEEACRSLENPDSLEENNKIITSFFDNGEVIYTGYVDDPRNTDNAWMETVAMNFHDDDGSTIGAISLEAGDDAVGVCWMDVSQELHLYASHSDFIAKVAAKHGAHW</sequence>
<evidence type="ECO:0000313" key="3">
    <source>
        <dbReference type="Proteomes" id="UP001378592"/>
    </source>
</evidence>
<dbReference type="AlphaFoldDB" id="A0AAN9VS25"/>
<comment type="caution">
    <text evidence="2">The sequence shown here is derived from an EMBL/GenBank/DDBJ whole genome shotgun (WGS) entry which is preliminary data.</text>
</comment>
<organism evidence="2 3">
    <name type="scientific">Gryllus longicercus</name>
    <dbReference type="NCBI Taxonomy" id="2509291"/>
    <lineage>
        <taxon>Eukaryota</taxon>
        <taxon>Metazoa</taxon>
        <taxon>Ecdysozoa</taxon>
        <taxon>Arthropoda</taxon>
        <taxon>Hexapoda</taxon>
        <taxon>Insecta</taxon>
        <taxon>Pterygota</taxon>
        <taxon>Neoptera</taxon>
        <taxon>Polyneoptera</taxon>
        <taxon>Orthoptera</taxon>
        <taxon>Ensifera</taxon>
        <taxon>Gryllidea</taxon>
        <taxon>Grylloidea</taxon>
        <taxon>Gryllidae</taxon>
        <taxon>Gryllinae</taxon>
        <taxon>Gryllus</taxon>
    </lineage>
</organism>
<dbReference type="EMBL" id="JAZDUA010000121">
    <property type="protein sequence ID" value="KAK7867382.1"/>
    <property type="molecule type" value="Genomic_DNA"/>
</dbReference>
<dbReference type="PANTHER" id="PTHR13030">
    <property type="entry name" value="NUDIX HYDROLASE"/>
    <property type="match status" value="1"/>
</dbReference>
<reference evidence="2 3" key="1">
    <citation type="submission" date="2024-03" db="EMBL/GenBank/DDBJ databases">
        <title>The genome assembly and annotation of the cricket Gryllus longicercus Weissman &amp; Gray.</title>
        <authorList>
            <person name="Szrajer S."/>
            <person name="Gray D."/>
            <person name="Ylla G."/>
        </authorList>
    </citation>
    <scope>NUCLEOTIDE SEQUENCE [LARGE SCALE GENOMIC DNA]</scope>
    <source>
        <strain evidence="2">DAG 2021-001</strain>
        <tissue evidence="2">Whole body minus gut</tissue>
    </source>
</reference>
<dbReference type="Gene3D" id="3.90.79.10">
    <property type="entry name" value="Nucleoside Triphosphate Pyrophosphohydrolase"/>
    <property type="match status" value="1"/>
</dbReference>
<dbReference type="Pfam" id="PF00293">
    <property type="entry name" value="NUDIX"/>
    <property type="match status" value="1"/>
</dbReference>
<dbReference type="PANTHER" id="PTHR13030:SF8">
    <property type="entry name" value="ADP-RIBOSE PYROPHOSPHATASE, MITOCHONDRIAL"/>
    <property type="match status" value="1"/>
</dbReference>
<dbReference type="InterPro" id="IPR039989">
    <property type="entry name" value="NUDT9"/>
</dbReference>
<protein>
    <recommendedName>
        <fullName evidence="1">Nudix hydrolase domain-containing protein</fullName>
    </recommendedName>
</protein>
<dbReference type="Pfam" id="PF25969">
    <property type="entry name" value="NUDT9_N"/>
    <property type="match status" value="1"/>
</dbReference>
<dbReference type="InterPro" id="IPR015797">
    <property type="entry name" value="NUDIX_hydrolase-like_dom_sf"/>
</dbReference>
<gene>
    <name evidence="2" type="ORF">R5R35_008927</name>
</gene>
<proteinExistence type="predicted"/>
<dbReference type="CDD" id="cd03670">
    <property type="entry name" value="NUDIX_ADPRase_Nudt9"/>
    <property type="match status" value="1"/>
</dbReference>
<evidence type="ECO:0000259" key="1">
    <source>
        <dbReference type="PROSITE" id="PS51462"/>
    </source>
</evidence>
<dbReference type="Proteomes" id="UP001378592">
    <property type="component" value="Unassembled WGS sequence"/>
</dbReference>
<feature type="domain" description="Nudix hydrolase" evidence="1">
    <location>
        <begin position="127"/>
        <end position="281"/>
    </location>
</feature>
<dbReference type="PROSITE" id="PS51462">
    <property type="entry name" value="NUDIX"/>
    <property type="match status" value="1"/>
</dbReference>
<dbReference type="GO" id="GO:0047631">
    <property type="term" value="F:ADP-ribose diphosphatase activity"/>
    <property type="evidence" value="ECO:0007669"/>
    <property type="project" value="InterPro"/>
</dbReference>
<accession>A0AAN9VS25</accession>
<evidence type="ECO:0000313" key="2">
    <source>
        <dbReference type="EMBL" id="KAK7867382.1"/>
    </source>
</evidence>
<keyword evidence="3" id="KW-1185">Reference proteome</keyword>
<dbReference type="InterPro" id="IPR000086">
    <property type="entry name" value="NUDIX_hydrolase_dom"/>
</dbReference>